<dbReference type="OrthoDB" id="1680202at2"/>
<evidence type="ECO:0000259" key="2">
    <source>
        <dbReference type="Pfam" id="PF04187"/>
    </source>
</evidence>
<feature type="signal peptide" evidence="1">
    <location>
        <begin position="1"/>
        <end position="22"/>
    </location>
</feature>
<keyword evidence="1" id="KW-0732">Signal</keyword>
<dbReference type="CDD" id="cd14727">
    <property type="entry name" value="ChanN-like"/>
    <property type="match status" value="1"/>
</dbReference>
<organism evidence="3 4">
    <name type="scientific">Cyclonatronum proteinivorum</name>
    <dbReference type="NCBI Taxonomy" id="1457365"/>
    <lineage>
        <taxon>Bacteria</taxon>
        <taxon>Pseudomonadati</taxon>
        <taxon>Balneolota</taxon>
        <taxon>Balneolia</taxon>
        <taxon>Balneolales</taxon>
        <taxon>Cyclonatronaceae</taxon>
        <taxon>Cyclonatronum</taxon>
    </lineage>
</organism>
<dbReference type="InterPro" id="IPR007314">
    <property type="entry name" value="Cofac_haem-bd_dom"/>
</dbReference>
<proteinExistence type="predicted"/>
<sequence>MQTTFFCRTFLVLMLAALTGCSAQKLSLADENPSHVFFTADGERINWQDVAETARSHDIILFGELHNNAIAHWLQHELTRSLHADTTRSLIIGMEMFEADQQIIMDEYLSGLITDRNFEEQARLWNNYATDYRPIVQFAREQGIPVIATNIPRRYASMVFRDGLTALDQLDPEARQWIAPVPITVDLELPGYANITQMAHGHGGDNLALSQASKDATMAHFILHSFREGETQHLHLNGAYHSDNFEGIYWYLRYYGFEGSIMTITTTDQAEPAVFNEEYLGRATVVLQVHERMTKTY</sequence>
<dbReference type="RefSeq" id="WP_114983374.1">
    <property type="nucleotide sequence ID" value="NZ_CP027806.1"/>
</dbReference>
<evidence type="ECO:0000313" key="4">
    <source>
        <dbReference type="Proteomes" id="UP000254808"/>
    </source>
</evidence>
<dbReference type="KEGG" id="cprv:CYPRO_0790"/>
<feature type="chain" id="PRO_5016666983" evidence="1">
    <location>
        <begin position="23"/>
        <end position="297"/>
    </location>
</feature>
<feature type="domain" description="Haem-binding uptake Tiki superfamily ChaN" evidence="2">
    <location>
        <begin position="51"/>
        <end position="252"/>
    </location>
</feature>
<gene>
    <name evidence="3" type="ORF">CYPRO_0790</name>
</gene>
<protein>
    <submittedName>
        <fullName evidence="3">Putative iron-regulated protein</fullName>
    </submittedName>
</protein>
<reference evidence="3 4" key="1">
    <citation type="submission" date="2018-03" db="EMBL/GenBank/DDBJ databases">
        <title>Phenotypic and genomic properties of Cyclonatronum proteinivorum gen. nov., sp. nov., a haloalkaliphilic bacteroidete from soda lakes possessing Na+-translocating rhodopsin.</title>
        <authorList>
            <person name="Toshchakov S.V."/>
            <person name="Korzhenkov A."/>
            <person name="Samarov N.I."/>
            <person name="Kublanov I.V."/>
            <person name="Muntyan M.S."/>
            <person name="Sorokin D.Y."/>
        </authorList>
    </citation>
    <scope>NUCLEOTIDE SEQUENCE [LARGE SCALE GENOMIC DNA]</scope>
    <source>
        <strain evidence="3 4">Omega</strain>
    </source>
</reference>
<dbReference type="Pfam" id="PF04187">
    <property type="entry name" value="Cofac_haem_bdg"/>
    <property type="match status" value="1"/>
</dbReference>
<name>A0A345UHX1_9BACT</name>
<dbReference type="EMBL" id="CP027806">
    <property type="protein sequence ID" value="AXJ00073.1"/>
    <property type="molecule type" value="Genomic_DNA"/>
</dbReference>
<evidence type="ECO:0000256" key="1">
    <source>
        <dbReference type="SAM" id="SignalP"/>
    </source>
</evidence>
<keyword evidence="4" id="KW-1185">Reference proteome</keyword>
<dbReference type="AlphaFoldDB" id="A0A345UHX1"/>
<dbReference type="SUPFAM" id="SSF159501">
    <property type="entry name" value="EreA/ChaN-like"/>
    <property type="match status" value="1"/>
</dbReference>
<accession>A0A345UHX1</accession>
<evidence type="ECO:0000313" key="3">
    <source>
        <dbReference type="EMBL" id="AXJ00073.1"/>
    </source>
</evidence>
<dbReference type="Gene3D" id="3.40.50.11550">
    <property type="match status" value="1"/>
</dbReference>
<dbReference type="Proteomes" id="UP000254808">
    <property type="component" value="Chromosome"/>
</dbReference>